<organism evidence="1 2">
    <name type="scientific">Paenarthrobacter nitroguajacolicus</name>
    <name type="common">Arthrobacter nitroguajacolicus</name>
    <dbReference type="NCBI Taxonomy" id="211146"/>
    <lineage>
        <taxon>Bacteria</taxon>
        <taxon>Bacillati</taxon>
        <taxon>Actinomycetota</taxon>
        <taxon>Actinomycetes</taxon>
        <taxon>Micrococcales</taxon>
        <taxon>Micrococcaceae</taxon>
        <taxon>Paenarthrobacter</taxon>
    </lineage>
</organism>
<comment type="caution">
    <text evidence="1">The sequence shown here is derived from an EMBL/GenBank/DDBJ whole genome shotgun (WGS) entry which is preliminary data.</text>
</comment>
<evidence type="ECO:0000313" key="1">
    <source>
        <dbReference type="EMBL" id="TVU57426.1"/>
    </source>
</evidence>
<gene>
    <name evidence="1" type="ORF">FQP90_23005</name>
</gene>
<reference evidence="1 2" key="1">
    <citation type="submission" date="2019-07" db="EMBL/GenBank/DDBJ databases">
        <title>Diversity of Bacteria from Kongsfjorden, Arctic.</title>
        <authorList>
            <person name="Yu Y."/>
        </authorList>
    </citation>
    <scope>NUCLEOTIDE SEQUENCE [LARGE SCALE GENOMIC DNA]</scope>
    <source>
        <strain evidence="1 2">SM1928</strain>
    </source>
</reference>
<protein>
    <recommendedName>
        <fullName evidence="3">SipW-cognate class signal peptide</fullName>
    </recommendedName>
</protein>
<dbReference type="Pfam" id="PF12389">
    <property type="entry name" value="Peptidase_M73"/>
    <property type="match status" value="1"/>
</dbReference>
<dbReference type="NCBIfam" id="TIGR04088">
    <property type="entry name" value="cognate_SipW"/>
    <property type="match status" value="1"/>
</dbReference>
<sequence length="204" mass="20315">MIPMAISLKTTSGKILASVALVGTAAAVAGMGTYGAFTSSTSASQAVTAGTVTIALGTGANNTLNVPVAGLLPGDKVEKLVTLANTGNSDLNNVTLTTSAGATASLLTTDVTNGLQLTIENCSVAWTGTAAPYTCTGTKTTVLASGPVIAANKVLNNLTSLTSAKTDNLKVTTAFPTTANNDFQGATSTIAFSFTGTQRTETTK</sequence>
<dbReference type="EMBL" id="VNFK01000068">
    <property type="protein sequence ID" value="TVU57426.1"/>
    <property type="molecule type" value="Genomic_DNA"/>
</dbReference>
<dbReference type="Proteomes" id="UP000316500">
    <property type="component" value="Unassembled WGS sequence"/>
</dbReference>
<evidence type="ECO:0000313" key="2">
    <source>
        <dbReference type="Proteomes" id="UP000316500"/>
    </source>
</evidence>
<dbReference type="OrthoDB" id="3788361at2"/>
<evidence type="ECO:0008006" key="3">
    <source>
        <dbReference type="Google" id="ProtNLM"/>
    </source>
</evidence>
<dbReference type="InterPro" id="IPR022121">
    <property type="entry name" value="Peptidase_M73_camelysin"/>
</dbReference>
<dbReference type="AlphaFoldDB" id="A0A558GKN0"/>
<proteinExistence type="predicted"/>
<dbReference type="InterPro" id="IPR023833">
    <property type="entry name" value="Signal_pept_SipW-depend-type"/>
</dbReference>
<name>A0A558GKN0_PAENT</name>
<accession>A0A558GKN0</accession>